<dbReference type="EMBL" id="JAAQPE010000097">
    <property type="protein sequence ID" value="KAF5686259.1"/>
    <property type="molecule type" value="Genomic_DNA"/>
</dbReference>
<organism evidence="2 3">
    <name type="scientific">Fusarium circinatum</name>
    <name type="common">Pitch canker fungus</name>
    <name type="synonym">Gibberella circinata</name>
    <dbReference type="NCBI Taxonomy" id="48490"/>
    <lineage>
        <taxon>Eukaryota</taxon>
        <taxon>Fungi</taxon>
        <taxon>Dikarya</taxon>
        <taxon>Ascomycota</taxon>
        <taxon>Pezizomycotina</taxon>
        <taxon>Sordariomycetes</taxon>
        <taxon>Hypocreomycetidae</taxon>
        <taxon>Hypocreales</taxon>
        <taxon>Nectriaceae</taxon>
        <taxon>Fusarium</taxon>
        <taxon>Fusarium fujikuroi species complex</taxon>
    </lineage>
</organism>
<accession>A0A8H5U977</accession>
<sequence length="578" mass="66524">MPREPPPWRGVRTIIEGKNAKLIRDNDEVLAETVLNRGTLLWDRENFCHGDPAEQAMHMHYSEESYDYGTPRRLLVGYSAYTLEPVLASINPEVLYIQDNMEGQNLSGLRLETISEGFLEGGEVILHHSLTVPGNLLALKLLLLEKDWGRAFHGGDLSVEGAKDLARQSAQSLYDGRTPVVLTRIKPATTKQVPRHKRPNTQRSVIPDEPYGPENRQLHEVLPRAKLWHNGPRDFVYKAPYMLNMRYPERLYHELAVFAKAHLGDKFSATAMLFAVQLWVDIEEHSDKMFEYCVAEPLPSVSLAVFIVYFEHWLEIHEHLRCLSFIHPFRLIHLLYWNDILVPCNRSRVSYVKEDAIDSGRVRWYVLDAKARDPEISVTERINLYPFMMSSSKMVYPQDIPNKFRLSETQQAMIRMPDLRVLGLPSYPTQESETIEIAMPDAIARITFLEETSGEHTFNDFFDATKAGPTSQFGNSLRSGTIWTHEFHKYTFETGRPIEEFITRDLTDVWTQLSDRRLRWLETLGVLGRVRLRTGEDGLPGYYGMPLEKDGYCLDDAYAGKMVQRALEDPRNRPEVGS</sequence>
<feature type="region of interest" description="Disordered" evidence="1">
    <location>
        <begin position="190"/>
        <end position="210"/>
    </location>
</feature>
<name>A0A8H5U977_FUSCI</name>
<protein>
    <submittedName>
        <fullName evidence="2">Uncharacterized protein</fullName>
    </submittedName>
</protein>
<evidence type="ECO:0000313" key="2">
    <source>
        <dbReference type="EMBL" id="KAF5686259.1"/>
    </source>
</evidence>
<dbReference type="Proteomes" id="UP000572754">
    <property type="component" value="Unassembled WGS sequence"/>
</dbReference>
<keyword evidence="3" id="KW-1185">Reference proteome</keyword>
<reference evidence="3" key="1">
    <citation type="journal article" date="2020" name="BMC Genomics">
        <title>Correction to: Identification and distribution of gene clusters required for synthesis of sphingolipid metabolism inhibitors in diverse species of the filamentous fungus Fusarium.</title>
        <authorList>
            <person name="Kim H.S."/>
            <person name="Lohmar J.M."/>
            <person name="Busman M."/>
            <person name="Brown D.W."/>
            <person name="Naumann T.A."/>
            <person name="Divon H.H."/>
            <person name="Lysoe E."/>
            <person name="Uhlig S."/>
            <person name="Proctor R.H."/>
        </authorList>
    </citation>
    <scope>NUCLEOTIDE SEQUENCE [LARGE SCALE GENOMIC DNA]</scope>
    <source>
        <strain evidence="3">NRRL 25331</strain>
    </source>
</reference>
<gene>
    <name evidence="2" type="ORF">FCIRC_2976</name>
</gene>
<comment type="caution">
    <text evidence="2">The sequence shown here is derived from an EMBL/GenBank/DDBJ whole genome shotgun (WGS) entry which is preliminary data.</text>
</comment>
<reference evidence="2 3" key="2">
    <citation type="submission" date="2020-05" db="EMBL/GenBank/DDBJ databases">
        <title>Identification and distribution of gene clusters putatively required for synthesis of sphingolipid metabolism inhibitors in phylogenetically diverse species of the filamentous fungus Fusarium.</title>
        <authorList>
            <person name="Kim H.-S."/>
            <person name="Busman M."/>
            <person name="Brown D.W."/>
            <person name="Divon H."/>
            <person name="Uhlig S."/>
            <person name="Proctor R.H."/>
        </authorList>
    </citation>
    <scope>NUCLEOTIDE SEQUENCE [LARGE SCALE GENOMIC DNA]</scope>
    <source>
        <strain evidence="2 3">NRRL 25331</strain>
    </source>
</reference>
<evidence type="ECO:0000313" key="3">
    <source>
        <dbReference type="Proteomes" id="UP000572754"/>
    </source>
</evidence>
<proteinExistence type="predicted"/>
<dbReference type="AlphaFoldDB" id="A0A8H5U977"/>
<evidence type="ECO:0000256" key="1">
    <source>
        <dbReference type="SAM" id="MobiDB-lite"/>
    </source>
</evidence>